<dbReference type="GO" id="GO:0005886">
    <property type="term" value="C:plasma membrane"/>
    <property type="evidence" value="ECO:0007669"/>
    <property type="project" value="UniProtKB-SubCell"/>
</dbReference>
<keyword evidence="9" id="KW-1185">Reference proteome</keyword>
<name>A0A8J2ZP16_9BACI</name>
<dbReference type="PANTHER" id="PTHR30518:SF2">
    <property type="entry name" value="ENDOLYTIC MUREIN TRANSGLYCOSYLASE"/>
    <property type="match status" value="1"/>
</dbReference>
<dbReference type="InterPro" id="IPR003770">
    <property type="entry name" value="MLTG-like"/>
</dbReference>
<comment type="subcellular location">
    <subcellularLocation>
        <location evidence="7">Cell membrane</location>
        <topology evidence="7">Single-pass membrane protein</topology>
    </subcellularLocation>
</comment>
<evidence type="ECO:0000256" key="6">
    <source>
        <dbReference type="ARBA" id="ARBA00023316"/>
    </source>
</evidence>
<dbReference type="GO" id="GO:0071555">
    <property type="term" value="P:cell wall organization"/>
    <property type="evidence" value="ECO:0007669"/>
    <property type="project" value="UniProtKB-KW"/>
</dbReference>
<dbReference type="Proteomes" id="UP000602050">
    <property type="component" value="Unassembled WGS sequence"/>
</dbReference>
<keyword evidence="6 7" id="KW-0961">Cell wall biogenesis/degradation</keyword>
<organism evidence="8 9">
    <name type="scientific">Compostibacillus humi</name>
    <dbReference type="NCBI Taxonomy" id="1245525"/>
    <lineage>
        <taxon>Bacteria</taxon>
        <taxon>Bacillati</taxon>
        <taxon>Bacillota</taxon>
        <taxon>Bacilli</taxon>
        <taxon>Bacillales</taxon>
        <taxon>Bacillaceae</taxon>
        <taxon>Compostibacillus</taxon>
    </lineage>
</organism>
<feature type="transmembrane region" description="Helical" evidence="7">
    <location>
        <begin position="27"/>
        <end position="50"/>
    </location>
</feature>
<keyword evidence="4 7" id="KW-0472">Membrane</keyword>
<dbReference type="Pfam" id="PF02618">
    <property type="entry name" value="YceG"/>
    <property type="match status" value="1"/>
</dbReference>
<evidence type="ECO:0000313" key="9">
    <source>
        <dbReference type="Proteomes" id="UP000602050"/>
    </source>
</evidence>
<dbReference type="Gene3D" id="3.30.1490.480">
    <property type="entry name" value="Endolytic murein transglycosylase"/>
    <property type="match status" value="1"/>
</dbReference>
<reference evidence="8" key="2">
    <citation type="submission" date="2020-09" db="EMBL/GenBank/DDBJ databases">
        <authorList>
            <person name="Sun Q."/>
            <person name="Zhou Y."/>
        </authorList>
    </citation>
    <scope>NUCLEOTIDE SEQUENCE</scope>
    <source>
        <strain evidence="8">CGMCC 1.12360</strain>
    </source>
</reference>
<keyword evidence="3 7" id="KW-1133">Transmembrane helix</keyword>
<dbReference type="NCBIfam" id="TIGR00247">
    <property type="entry name" value="endolytic transglycosylase MltG"/>
    <property type="match status" value="1"/>
</dbReference>
<comment type="function">
    <text evidence="7">Functions as a peptidoglycan terminase that cleaves nascent peptidoglycan strands endolytically to terminate their elongation.</text>
</comment>
<dbReference type="EC" id="4.2.2.29" evidence="7"/>
<accession>A0A8J2ZP16</accession>
<keyword evidence="5 7" id="KW-0456">Lyase</keyword>
<evidence type="ECO:0000256" key="1">
    <source>
        <dbReference type="ARBA" id="ARBA00022475"/>
    </source>
</evidence>
<proteinExistence type="inferred from homology"/>
<protein>
    <recommendedName>
        <fullName evidence="7">Endolytic murein transglycosylase</fullName>
        <ecNumber evidence="7">4.2.2.29</ecNumber>
    </recommendedName>
    <alternativeName>
        <fullName evidence="7">Peptidoglycan lytic transglycosylase</fullName>
    </alternativeName>
    <alternativeName>
        <fullName evidence="7">Peptidoglycan polymerization terminase</fullName>
    </alternativeName>
</protein>
<dbReference type="EMBL" id="BMEV01000002">
    <property type="protein sequence ID" value="GGH68410.1"/>
    <property type="molecule type" value="Genomic_DNA"/>
</dbReference>
<evidence type="ECO:0000313" key="8">
    <source>
        <dbReference type="EMBL" id="GGH68410.1"/>
    </source>
</evidence>
<dbReference type="CDD" id="cd08010">
    <property type="entry name" value="MltG_like"/>
    <property type="match status" value="1"/>
</dbReference>
<dbReference type="PANTHER" id="PTHR30518">
    <property type="entry name" value="ENDOLYTIC MUREIN TRANSGLYCOSYLASE"/>
    <property type="match status" value="1"/>
</dbReference>
<dbReference type="HAMAP" id="MF_02065">
    <property type="entry name" value="MltG"/>
    <property type="match status" value="1"/>
</dbReference>
<evidence type="ECO:0000256" key="2">
    <source>
        <dbReference type="ARBA" id="ARBA00022692"/>
    </source>
</evidence>
<comment type="caution">
    <text evidence="8">The sequence shown here is derived from an EMBL/GenBank/DDBJ whole genome shotgun (WGS) entry which is preliminary data.</text>
</comment>
<comment type="catalytic activity">
    <reaction evidence="7">
        <text>a peptidoglycan chain = a peptidoglycan chain with N-acetyl-1,6-anhydromuramyl-[peptide] at the reducing end + a peptidoglycan chain with N-acetylglucosamine at the non-reducing end.</text>
        <dbReference type="EC" id="4.2.2.29"/>
    </reaction>
</comment>
<evidence type="ECO:0000256" key="3">
    <source>
        <dbReference type="ARBA" id="ARBA00022989"/>
    </source>
</evidence>
<evidence type="ECO:0000256" key="4">
    <source>
        <dbReference type="ARBA" id="ARBA00023136"/>
    </source>
</evidence>
<keyword evidence="2 7" id="KW-0812">Transmembrane</keyword>
<evidence type="ECO:0000256" key="5">
    <source>
        <dbReference type="ARBA" id="ARBA00023239"/>
    </source>
</evidence>
<dbReference type="RefSeq" id="WP_188390436.1">
    <property type="nucleotide sequence ID" value="NZ_BMEV01000002.1"/>
</dbReference>
<dbReference type="AlphaFoldDB" id="A0A8J2ZP16"/>
<gene>
    <name evidence="7" type="primary">mltG</name>
    <name evidence="8" type="ORF">GCM10010978_01350</name>
</gene>
<reference evidence="8" key="1">
    <citation type="journal article" date="2014" name="Int. J. Syst. Evol. Microbiol.">
        <title>Complete genome sequence of Corynebacterium casei LMG S-19264T (=DSM 44701T), isolated from a smear-ripened cheese.</title>
        <authorList>
            <consortium name="US DOE Joint Genome Institute (JGI-PGF)"/>
            <person name="Walter F."/>
            <person name="Albersmeier A."/>
            <person name="Kalinowski J."/>
            <person name="Ruckert C."/>
        </authorList>
    </citation>
    <scope>NUCLEOTIDE SEQUENCE</scope>
    <source>
        <strain evidence="8">CGMCC 1.12360</strain>
    </source>
</reference>
<feature type="site" description="Important for catalytic activity" evidence="7">
    <location>
        <position position="259"/>
    </location>
</feature>
<dbReference type="GO" id="GO:0009252">
    <property type="term" value="P:peptidoglycan biosynthetic process"/>
    <property type="evidence" value="ECO:0007669"/>
    <property type="project" value="UniProtKB-UniRule"/>
</dbReference>
<sequence length="372" mass="42489">MSNDDRKTSFMNNLRKQGEEAKIVRKIVFIIILALTILMISGGIIGYLYIKNALEPVDPDSEEQIEVEIPLGSSASAIANILEENGVIKNGLIFRFYIKLNNITDFQAGNYVFTKSMHLDEIIENLQTGKLLLEPIYTVTIPEGLTIEQIAERFAEVLPFSKEEFLEVVNDEEYIRQLMQMFPTILTEDILDEDIITPLEGYLFAATYDFYEESPTIQSVVEEMLRQTELVVTPYMEAIDEKGLTIHEAITFASIVEKETGHKDQRDQIAGVFYNRLEEGMPLQTDPTVAYALGMHLEKTLIEHTETESPYNTYYIEGLPVGPIANFAKSSLEAVVNPAESDYLYFLHDKDGNIHFAKTYEEHMENHKRYIK</sequence>
<dbReference type="GO" id="GO:0008932">
    <property type="term" value="F:lytic endotransglycosylase activity"/>
    <property type="evidence" value="ECO:0007669"/>
    <property type="project" value="UniProtKB-UniRule"/>
</dbReference>
<dbReference type="Gene3D" id="3.30.160.60">
    <property type="entry name" value="Classic Zinc Finger"/>
    <property type="match status" value="1"/>
</dbReference>
<comment type="similarity">
    <text evidence="7">Belongs to the transglycosylase MltG family.</text>
</comment>
<evidence type="ECO:0000256" key="7">
    <source>
        <dbReference type="HAMAP-Rule" id="MF_02065"/>
    </source>
</evidence>
<keyword evidence="1 7" id="KW-1003">Cell membrane</keyword>